<dbReference type="AlphaFoldDB" id="A0A3M6X4S0"/>
<protein>
    <recommendedName>
        <fullName evidence="11">Aspergillus nuclease S(1)</fullName>
    </recommendedName>
</protein>
<comment type="caution">
    <text evidence="9">The sequence shown here is derived from an EMBL/GenBank/DDBJ whole genome shotgun (WGS) entry which is preliminary data.</text>
</comment>
<keyword evidence="8" id="KW-0732">Signal</keyword>
<dbReference type="OrthoDB" id="441446at2759"/>
<dbReference type="Gene3D" id="1.10.575.10">
    <property type="entry name" value="P1 Nuclease"/>
    <property type="match status" value="1"/>
</dbReference>
<dbReference type="Pfam" id="PF12296">
    <property type="entry name" value="HsbA"/>
    <property type="match status" value="1"/>
</dbReference>
<keyword evidence="7" id="KW-0325">Glycoprotein</keyword>
<comment type="similarity">
    <text evidence="1">Belongs to the nuclease type I family.</text>
</comment>
<dbReference type="GO" id="GO:0016788">
    <property type="term" value="F:hydrolase activity, acting on ester bonds"/>
    <property type="evidence" value="ECO:0007669"/>
    <property type="project" value="InterPro"/>
</dbReference>
<evidence type="ECO:0000256" key="4">
    <source>
        <dbReference type="ARBA" id="ARBA00022759"/>
    </source>
</evidence>
<proteinExistence type="inferred from homology"/>
<dbReference type="PANTHER" id="PTHR33146:SF26">
    <property type="entry name" value="ENDONUCLEASE 4"/>
    <property type="match status" value="1"/>
</dbReference>
<evidence type="ECO:0000256" key="6">
    <source>
        <dbReference type="ARBA" id="ARBA00023157"/>
    </source>
</evidence>
<feature type="signal peptide" evidence="8">
    <location>
        <begin position="1"/>
        <end position="18"/>
    </location>
</feature>
<dbReference type="GO" id="GO:0006308">
    <property type="term" value="P:DNA catabolic process"/>
    <property type="evidence" value="ECO:0007669"/>
    <property type="project" value="InterPro"/>
</dbReference>
<evidence type="ECO:0000313" key="10">
    <source>
        <dbReference type="Proteomes" id="UP000281245"/>
    </source>
</evidence>
<dbReference type="SUPFAM" id="SSF48537">
    <property type="entry name" value="Phospholipase C/P1 nuclease"/>
    <property type="match status" value="1"/>
</dbReference>
<dbReference type="InterPro" id="IPR003154">
    <property type="entry name" value="S1/P1nuclease"/>
</dbReference>
<keyword evidence="5" id="KW-0378">Hydrolase</keyword>
<dbReference type="EMBL" id="QWIJ01000211">
    <property type="protein sequence ID" value="RMX85610.1"/>
    <property type="molecule type" value="Genomic_DNA"/>
</dbReference>
<dbReference type="GO" id="GO:0046872">
    <property type="term" value="F:metal ion binding"/>
    <property type="evidence" value="ECO:0007669"/>
    <property type="project" value="UniProtKB-KW"/>
</dbReference>
<evidence type="ECO:0000256" key="5">
    <source>
        <dbReference type="ARBA" id="ARBA00022801"/>
    </source>
</evidence>
<sequence length="469" mass="51994">MQVIKLTFLALCTTLVSAGHLLTLRHRYKSGTDLLVNDLLRLDEAIKTITTAANNYTGGQEGYEAIRESFAEVNRTNRIAYRDAMTIMPQTIEESNQIISIVSDPIAPDITTAVDAVIAKKSLIDEAGFRQETADGLNLISYDHDTLSLVAVAPKLNPLTIPAAAMLRHTAGRVLALVALPHLAACWGSLGHRTVGYLAQHYFTDAATQLFEGLISPSEHFDVSDAAVWADRIRWRRHYTGGWHFIDANDSPPETCNVNFSRDCEEDRGCVVSALANQTALLLDLDQTRTTRNEALKFLLHFVGDLHQPLHTEALDRGGNQIQVKFDNRHYNLHSVWDTEVALKMHGLTRSPGVDAEKTLAKRWAQELYNKHESADFRIAQNVSCDPMANNAAAQSCALEYAAETNQLICSYVLQPGLEWLENNDLGGEYYDGAKTIVEDRIAIAGMRLGMWMNAVAYPLESTRLSTQA</sequence>
<evidence type="ECO:0000256" key="1">
    <source>
        <dbReference type="ARBA" id="ARBA00009547"/>
    </source>
</evidence>
<evidence type="ECO:0000256" key="7">
    <source>
        <dbReference type="ARBA" id="ARBA00023180"/>
    </source>
</evidence>
<dbReference type="VEuPathDB" id="FungiDB:BTJ68_13714"/>
<keyword evidence="4" id="KW-0255">Endonuclease</keyword>
<keyword evidence="3" id="KW-0479">Metal-binding</keyword>
<evidence type="ECO:0008006" key="11">
    <source>
        <dbReference type="Google" id="ProtNLM"/>
    </source>
</evidence>
<dbReference type="InterPro" id="IPR008947">
    <property type="entry name" value="PLipase_C/P1_nuclease_dom_sf"/>
</dbReference>
<keyword evidence="6" id="KW-1015">Disulfide bond</keyword>
<gene>
    <name evidence="9" type="ORF">D0869_03692</name>
</gene>
<keyword evidence="2" id="KW-0540">Nuclease</keyword>
<feature type="chain" id="PRO_5018140108" description="Aspergillus nuclease S(1)" evidence="8">
    <location>
        <begin position="19"/>
        <end position="469"/>
    </location>
</feature>
<dbReference type="Proteomes" id="UP000281245">
    <property type="component" value="Unassembled WGS sequence"/>
</dbReference>
<evidence type="ECO:0000256" key="2">
    <source>
        <dbReference type="ARBA" id="ARBA00022722"/>
    </source>
</evidence>
<evidence type="ECO:0000313" key="9">
    <source>
        <dbReference type="EMBL" id="RMX85610.1"/>
    </source>
</evidence>
<accession>A0A3M6X4S0</accession>
<name>A0A3M6X4S0_HORWE</name>
<dbReference type="Pfam" id="PF02265">
    <property type="entry name" value="S1-P1_nuclease"/>
    <property type="match status" value="1"/>
</dbReference>
<organism evidence="9 10">
    <name type="scientific">Hortaea werneckii</name>
    <name type="common">Black yeast</name>
    <name type="synonym">Cladosporium werneckii</name>
    <dbReference type="NCBI Taxonomy" id="91943"/>
    <lineage>
        <taxon>Eukaryota</taxon>
        <taxon>Fungi</taxon>
        <taxon>Dikarya</taxon>
        <taxon>Ascomycota</taxon>
        <taxon>Pezizomycotina</taxon>
        <taxon>Dothideomycetes</taxon>
        <taxon>Dothideomycetidae</taxon>
        <taxon>Mycosphaerellales</taxon>
        <taxon>Teratosphaeriaceae</taxon>
        <taxon>Hortaea</taxon>
    </lineage>
</organism>
<dbReference type="PANTHER" id="PTHR33146">
    <property type="entry name" value="ENDONUCLEASE 4"/>
    <property type="match status" value="1"/>
</dbReference>
<dbReference type="GO" id="GO:0004519">
    <property type="term" value="F:endonuclease activity"/>
    <property type="evidence" value="ECO:0007669"/>
    <property type="project" value="UniProtKB-KW"/>
</dbReference>
<dbReference type="CDD" id="cd11010">
    <property type="entry name" value="S1-P1_nuclease"/>
    <property type="match status" value="1"/>
</dbReference>
<evidence type="ECO:0000256" key="3">
    <source>
        <dbReference type="ARBA" id="ARBA00022723"/>
    </source>
</evidence>
<dbReference type="GO" id="GO:0003676">
    <property type="term" value="F:nucleic acid binding"/>
    <property type="evidence" value="ECO:0007669"/>
    <property type="project" value="InterPro"/>
</dbReference>
<dbReference type="VEuPathDB" id="FungiDB:BTJ68_08418"/>
<reference evidence="9 10" key="1">
    <citation type="journal article" date="2018" name="BMC Genomics">
        <title>Genomic evidence for intraspecific hybridization in a clonal and extremely halotolerant yeast.</title>
        <authorList>
            <person name="Gostincar C."/>
            <person name="Stajich J.E."/>
            <person name="Zupancic J."/>
            <person name="Zalar P."/>
            <person name="Gunde-Cimerman N."/>
        </authorList>
    </citation>
    <scope>NUCLEOTIDE SEQUENCE [LARGE SCALE GENOMIC DNA]</scope>
    <source>
        <strain evidence="9 10">EXF-6656</strain>
    </source>
</reference>
<evidence type="ECO:0000256" key="8">
    <source>
        <dbReference type="SAM" id="SignalP"/>
    </source>
</evidence>
<dbReference type="InterPro" id="IPR021054">
    <property type="entry name" value="Cell_wall_mannoprotein_1"/>
</dbReference>